<name>A0AA36G7L8_9BILA</name>
<dbReference type="PANTHER" id="PTHR10981">
    <property type="entry name" value="BATTENIN"/>
    <property type="match status" value="1"/>
</dbReference>
<dbReference type="SUPFAM" id="SSF103473">
    <property type="entry name" value="MFS general substrate transporter"/>
    <property type="match status" value="1"/>
</dbReference>
<keyword evidence="3" id="KW-0813">Transport</keyword>
<accession>A0AA36G7L8</accession>
<keyword evidence="7" id="KW-0458">Lysosome</keyword>
<keyword evidence="6 7" id="KW-0472">Membrane</keyword>
<proteinExistence type="inferred from homology"/>
<comment type="subcellular location">
    <subcellularLocation>
        <location evidence="1">Endomembrane system</location>
        <topology evidence="1">Multi-pass membrane protein</topology>
    </subcellularLocation>
    <subcellularLocation>
        <location evidence="7">Lysosome membrane</location>
        <topology evidence="7">Multi-pass membrane protein</topology>
    </subcellularLocation>
</comment>
<dbReference type="InterPro" id="IPR018460">
    <property type="entry name" value="Battenin_disease_Cln3_subgr"/>
</dbReference>
<gene>
    <name evidence="8" type="ORF">MSPICULIGERA_LOCUS20898</name>
</gene>
<keyword evidence="9" id="KW-1185">Reference proteome</keyword>
<evidence type="ECO:0000256" key="7">
    <source>
        <dbReference type="RuleBase" id="RU361113"/>
    </source>
</evidence>
<dbReference type="InterPro" id="IPR036259">
    <property type="entry name" value="MFS_trans_sf"/>
</dbReference>
<evidence type="ECO:0000256" key="2">
    <source>
        <dbReference type="ARBA" id="ARBA00007467"/>
    </source>
</evidence>
<feature type="transmembrane region" description="Helical" evidence="7">
    <location>
        <begin position="374"/>
        <end position="393"/>
    </location>
</feature>
<feature type="transmembrane region" description="Helical" evidence="7">
    <location>
        <begin position="21"/>
        <end position="42"/>
    </location>
</feature>
<evidence type="ECO:0000256" key="4">
    <source>
        <dbReference type="ARBA" id="ARBA00022692"/>
    </source>
</evidence>
<feature type="transmembrane region" description="Helical" evidence="7">
    <location>
        <begin position="414"/>
        <end position="435"/>
    </location>
</feature>
<keyword evidence="5 7" id="KW-1133">Transmembrane helix</keyword>
<sequence length="450" mass="50216">MTADLEKPEKTQKRFYVGRSLAAFWLFGICNNFAYVVMLSAAQDILRVEEMSSGNLTVAEEVCLPDRSHRVCTQESAGLVLMLNILPMFFVKLIAPFFIDYLPYGTRNALVVITQAMALLITAFATSVPVALTGVAVASISCGFGEMMYLGLAAHYSANTITSWSSGTGMAGILGSILYAAMTDPRMLGLSPKISLLLMLIAPFIFTLTYWMVLVRAPTVRKTVFYEPRTWIDWGPRSNVERLKEERERPSDEEEDRKSDTFVEIYGSYSSLRQKISITLGLMKYMVPLGTVFFAQYFINQGLAELIVFDCDNSFHSSPESQYKWYQVLYQIGIFISRSAISLIPMPFWVIAWMLPLSQLSILGVLLVETLSPYFPHIIAAYGIIFLEGLTGGSAYGNTVRHVHQNVSPSIKEFALLIVTVSDTVGILLAAALAIPTHNQICGMPYYKWF</sequence>
<dbReference type="PRINTS" id="PR01315">
    <property type="entry name" value="BATTENIN"/>
</dbReference>
<evidence type="ECO:0000256" key="3">
    <source>
        <dbReference type="ARBA" id="ARBA00022448"/>
    </source>
</evidence>
<feature type="non-terminal residue" evidence="8">
    <location>
        <position position="450"/>
    </location>
</feature>
<dbReference type="GO" id="GO:0051453">
    <property type="term" value="P:regulation of intracellular pH"/>
    <property type="evidence" value="ECO:0007669"/>
    <property type="project" value="TreeGrafter"/>
</dbReference>
<evidence type="ECO:0000313" key="8">
    <source>
        <dbReference type="EMBL" id="CAJ0582768.1"/>
    </source>
</evidence>
<dbReference type="PANTHER" id="PTHR10981:SF0">
    <property type="entry name" value="BATTENIN"/>
    <property type="match status" value="1"/>
</dbReference>
<dbReference type="EMBL" id="CATQJA010002664">
    <property type="protein sequence ID" value="CAJ0582768.1"/>
    <property type="molecule type" value="Genomic_DNA"/>
</dbReference>
<dbReference type="AlphaFoldDB" id="A0AA36G7L8"/>
<dbReference type="Pfam" id="PF02487">
    <property type="entry name" value="CLN3"/>
    <property type="match status" value="1"/>
</dbReference>
<feature type="transmembrane region" description="Helical" evidence="7">
    <location>
        <begin position="194"/>
        <end position="213"/>
    </location>
</feature>
<feature type="transmembrane region" description="Helical" evidence="7">
    <location>
        <begin position="164"/>
        <end position="182"/>
    </location>
</feature>
<evidence type="ECO:0000313" key="9">
    <source>
        <dbReference type="Proteomes" id="UP001177023"/>
    </source>
</evidence>
<dbReference type="GO" id="GO:0005765">
    <property type="term" value="C:lysosomal membrane"/>
    <property type="evidence" value="ECO:0007669"/>
    <property type="project" value="UniProtKB-SubCell"/>
</dbReference>
<evidence type="ECO:0000256" key="5">
    <source>
        <dbReference type="ARBA" id="ARBA00022989"/>
    </source>
</evidence>
<dbReference type="GO" id="GO:0007040">
    <property type="term" value="P:lysosome organization"/>
    <property type="evidence" value="ECO:0007669"/>
    <property type="project" value="TreeGrafter"/>
</dbReference>
<dbReference type="Proteomes" id="UP001177023">
    <property type="component" value="Unassembled WGS sequence"/>
</dbReference>
<comment type="similarity">
    <text evidence="2 7">Belongs to the battenin family.</text>
</comment>
<dbReference type="PIRSF" id="PIRSF015974">
    <property type="entry name" value="CLN3_BTN1"/>
    <property type="match status" value="1"/>
</dbReference>
<evidence type="ECO:0000256" key="1">
    <source>
        <dbReference type="ARBA" id="ARBA00004127"/>
    </source>
</evidence>
<organism evidence="8 9">
    <name type="scientific">Mesorhabditis spiculigera</name>
    <dbReference type="NCBI Taxonomy" id="96644"/>
    <lineage>
        <taxon>Eukaryota</taxon>
        <taxon>Metazoa</taxon>
        <taxon>Ecdysozoa</taxon>
        <taxon>Nematoda</taxon>
        <taxon>Chromadorea</taxon>
        <taxon>Rhabditida</taxon>
        <taxon>Rhabditina</taxon>
        <taxon>Rhabditomorpha</taxon>
        <taxon>Rhabditoidea</taxon>
        <taxon>Rhabditidae</taxon>
        <taxon>Mesorhabditinae</taxon>
        <taxon>Mesorhabditis</taxon>
    </lineage>
</organism>
<protein>
    <recommendedName>
        <fullName evidence="7">Battenin</fullName>
    </recommendedName>
</protein>
<keyword evidence="4 7" id="KW-0812">Transmembrane</keyword>
<comment type="caution">
    <text evidence="8">The sequence shown here is derived from an EMBL/GenBank/DDBJ whole genome shotgun (WGS) entry which is preliminary data.</text>
</comment>
<reference evidence="8" key="1">
    <citation type="submission" date="2023-06" db="EMBL/GenBank/DDBJ databases">
        <authorList>
            <person name="Delattre M."/>
        </authorList>
    </citation>
    <scope>NUCLEOTIDE SEQUENCE</scope>
    <source>
        <strain evidence="8">AF72</strain>
    </source>
</reference>
<dbReference type="GO" id="GO:0012505">
    <property type="term" value="C:endomembrane system"/>
    <property type="evidence" value="ECO:0007669"/>
    <property type="project" value="UniProtKB-SubCell"/>
</dbReference>
<comment type="caution">
    <text evidence="7">Lacks conserved residue(s) required for the propagation of feature annotation.</text>
</comment>
<feature type="transmembrane region" description="Helical" evidence="7">
    <location>
        <begin position="77"/>
        <end position="99"/>
    </location>
</feature>
<evidence type="ECO:0000256" key="6">
    <source>
        <dbReference type="ARBA" id="ARBA00023136"/>
    </source>
</evidence>
<dbReference type="InterPro" id="IPR003492">
    <property type="entry name" value="Battenin_disease_Cln3"/>
</dbReference>